<feature type="region of interest" description="Disordered" evidence="4">
    <location>
        <begin position="477"/>
        <end position="500"/>
    </location>
</feature>
<feature type="compositionally biased region" description="Low complexity" evidence="4">
    <location>
        <begin position="660"/>
        <end position="679"/>
    </location>
</feature>
<dbReference type="SMART" id="SM00330">
    <property type="entry name" value="PIPKc"/>
    <property type="match status" value="1"/>
</dbReference>
<dbReference type="OrthoDB" id="158357at2759"/>
<feature type="compositionally biased region" description="Basic and acidic residues" evidence="4">
    <location>
        <begin position="728"/>
        <end position="751"/>
    </location>
</feature>
<organism evidence="6 7">
    <name type="scientific">Thanatephorus cucumeris (strain AG1-IB / isolate 7/3/14)</name>
    <name type="common">Lettuce bottom rot fungus</name>
    <name type="synonym">Rhizoctonia solani</name>
    <dbReference type="NCBI Taxonomy" id="1108050"/>
    <lineage>
        <taxon>Eukaryota</taxon>
        <taxon>Fungi</taxon>
        <taxon>Dikarya</taxon>
        <taxon>Basidiomycota</taxon>
        <taxon>Agaricomycotina</taxon>
        <taxon>Agaricomycetes</taxon>
        <taxon>Cantharellales</taxon>
        <taxon>Ceratobasidiaceae</taxon>
        <taxon>Rhizoctonia</taxon>
        <taxon>Rhizoctonia solani AG-1</taxon>
    </lineage>
</organism>
<dbReference type="PROSITE" id="PS51455">
    <property type="entry name" value="PIPK"/>
    <property type="match status" value="1"/>
</dbReference>
<feature type="compositionally biased region" description="Low complexity" evidence="4">
    <location>
        <begin position="1277"/>
        <end position="1286"/>
    </location>
</feature>
<dbReference type="STRING" id="1108050.A0A0B7FU45"/>
<dbReference type="InterPro" id="IPR002498">
    <property type="entry name" value="PInositol-4-P-4/5-kinase_core"/>
</dbReference>
<protein>
    <submittedName>
        <fullName evidence="6">1-phosphatidylinositol-3-phosphate 5-kinase</fullName>
        <ecNumber evidence="6">2.7.1.150</ecNumber>
    </submittedName>
</protein>
<feature type="region of interest" description="Disordered" evidence="4">
    <location>
        <begin position="704"/>
        <end position="766"/>
    </location>
</feature>
<feature type="compositionally biased region" description="Low complexity" evidence="4">
    <location>
        <begin position="1057"/>
        <end position="1074"/>
    </location>
</feature>
<feature type="region of interest" description="Disordered" evidence="4">
    <location>
        <begin position="1273"/>
        <end position="1298"/>
    </location>
</feature>
<dbReference type="GO" id="GO:0046854">
    <property type="term" value="P:phosphatidylinositol phosphate biosynthetic process"/>
    <property type="evidence" value="ECO:0007669"/>
    <property type="project" value="TreeGrafter"/>
</dbReference>
<evidence type="ECO:0000256" key="2">
    <source>
        <dbReference type="ARBA" id="ARBA00022840"/>
    </source>
</evidence>
<feature type="region of interest" description="Disordered" evidence="4">
    <location>
        <begin position="997"/>
        <end position="1089"/>
    </location>
</feature>
<dbReference type="PANTHER" id="PTHR45748">
    <property type="entry name" value="1-PHOSPHATIDYLINOSITOL 3-PHOSPHATE 5-KINASE-RELATED"/>
    <property type="match status" value="1"/>
</dbReference>
<feature type="region of interest" description="Disordered" evidence="4">
    <location>
        <begin position="1330"/>
        <end position="1380"/>
    </location>
</feature>
<evidence type="ECO:0000313" key="7">
    <source>
        <dbReference type="Proteomes" id="UP000059188"/>
    </source>
</evidence>
<keyword evidence="7" id="KW-1185">Reference proteome</keyword>
<feature type="compositionally biased region" description="Basic and acidic residues" evidence="4">
    <location>
        <begin position="314"/>
        <end position="327"/>
    </location>
</feature>
<gene>
    <name evidence="6" type="ORF">RSOLAG1IB_09858</name>
</gene>
<keyword evidence="1 3" id="KW-0547">Nucleotide-binding</keyword>
<dbReference type="Proteomes" id="UP000059188">
    <property type="component" value="Unassembled WGS sequence"/>
</dbReference>
<dbReference type="GO" id="GO:0010008">
    <property type="term" value="C:endosome membrane"/>
    <property type="evidence" value="ECO:0007669"/>
    <property type="project" value="TreeGrafter"/>
</dbReference>
<keyword evidence="2 3" id="KW-0067">ATP-binding</keyword>
<feature type="compositionally biased region" description="Polar residues" evidence="4">
    <location>
        <begin position="1404"/>
        <end position="1417"/>
    </location>
</feature>
<dbReference type="Gene3D" id="3.30.810.10">
    <property type="entry name" value="2-Layer Sandwich"/>
    <property type="match status" value="1"/>
</dbReference>
<feature type="compositionally biased region" description="Low complexity" evidence="4">
    <location>
        <begin position="617"/>
        <end position="630"/>
    </location>
</feature>
<feature type="compositionally biased region" description="Low complexity" evidence="4">
    <location>
        <begin position="339"/>
        <end position="352"/>
    </location>
</feature>
<feature type="compositionally biased region" description="Polar residues" evidence="4">
    <location>
        <begin position="280"/>
        <end position="301"/>
    </location>
</feature>
<dbReference type="Pfam" id="PF01504">
    <property type="entry name" value="PIP5K"/>
    <property type="match status" value="2"/>
</dbReference>
<dbReference type="PANTHER" id="PTHR45748:SF7">
    <property type="entry name" value="1-PHOSPHATIDYLINOSITOL 3-PHOSPHATE 5-KINASE-RELATED"/>
    <property type="match status" value="1"/>
</dbReference>
<keyword evidence="3 6" id="KW-0418">Kinase</keyword>
<feature type="region of interest" description="Disordered" evidence="4">
    <location>
        <begin position="613"/>
        <end position="680"/>
    </location>
</feature>
<accession>A0A0B7FU45</accession>
<dbReference type="InterPro" id="IPR044769">
    <property type="entry name" value="PIKfyve_PIPKc"/>
</dbReference>
<feature type="domain" description="PIPK" evidence="5">
    <location>
        <begin position="1457"/>
        <end position="1777"/>
    </location>
</feature>
<evidence type="ECO:0000259" key="5">
    <source>
        <dbReference type="PROSITE" id="PS51455"/>
    </source>
</evidence>
<name>A0A0B7FU45_THACB</name>
<feature type="compositionally biased region" description="Polar residues" evidence="4">
    <location>
        <begin position="481"/>
        <end position="493"/>
    </location>
</feature>
<dbReference type="GO" id="GO:0000329">
    <property type="term" value="C:fungal-type vacuole membrane"/>
    <property type="evidence" value="ECO:0007669"/>
    <property type="project" value="TreeGrafter"/>
</dbReference>
<evidence type="ECO:0000313" key="6">
    <source>
        <dbReference type="EMBL" id="CEL61225.1"/>
    </source>
</evidence>
<keyword evidence="3 6" id="KW-0808">Transferase</keyword>
<evidence type="ECO:0000256" key="3">
    <source>
        <dbReference type="PROSITE-ProRule" id="PRU00781"/>
    </source>
</evidence>
<dbReference type="EMBL" id="LN679151">
    <property type="protein sequence ID" value="CEL61225.1"/>
    <property type="molecule type" value="Genomic_DNA"/>
</dbReference>
<dbReference type="InterPro" id="IPR027483">
    <property type="entry name" value="PInositol-4-P-4/5-kinase_C_sf"/>
</dbReference>
<dbReference type="GO" id="GO:0000285">
    <property type="term" value="F:1-phosphatidylinositol-3-phosphate 5-kinase activity"/>
    <property type="evidence" value="ECO:0007669"/>
    <property type="project" value="UniProtKB-EC"/>
</dbReference>
<evidence type="ECO:0000256" key="1">
    <source>
        <dbReference type="ARBA" id="ARBA00022741"/>
    </source>
</evidence>
<proteinExistence type="predicted"/>
<sequence>MSGSQPPPSSFGFTQDAIEHQHNVLVHVLREEGLPDDWAGCLEGALEEMSQVIENRGWLAGIRAAREKEHESAESRGHWDRETRLADINRAIMAANKPGDEAKEGGAKHLVLAISSPSTFVPTIRDASGARVANRYACKFEVGTWALPRFEHKGKVLGHGGEIILGLAEWVCGDENEAPPAIIGGTFAVRGVKSPAIYESLCRVMRIAVYVHLAIHLELSLMQDLHVKLIYPPPPVPPTPPALLIPSSTELSGPLTPSDGKRHGIWGFLAKTSELVHGLSPSTNQRHPSITRRSPLRSGNTPLPEVPAPNRGSLDSHSRSTLHDQRPIRPSLDLSRVFSSSTGPPSAGTGPRPALPPKVAPSVPPKSVAPQPAVSTSNALGVVAFPSSSPTSPDVPRPVPGGFAALLETLKSEASVLSTSPGIAFGAPGLIVRLAEKETETNEDLGDFITNGGRATAATITASRLTAATANTISRIGEESNVPSRSQTPTPSSVLRRPTGDEKAGLASILGWKGNTGSSADLGPVDLRNQWRANSIFGVGERGLLRTGSIFGLPTENGMTVRRSAGRAKTKTGKEWKGRGMCGVAGFVRHQGLTMLYAEYVDVMGSLGIGGGKEETVTSPAPATTAADVTGGELISEPKPIDEKGSVDGSRPSSGYGPSASRKATATTTTSHRQATAQAPAPKICVQAHWRTYRYFRFGRSASDFEEEGDQEGEGSGEGAGKSDSIFGDDHESDNRRDSTISGSSRREKDSPTSSRTGIAAGKNVATTTSKVGDKIASDGSQLALDEPLGMFVTRLCQSAERDDVCQEPGCGEYISKHRMSWIHNRVRVVLRLVEDDEWVDIGCSPIEPEDNPGIKTWLGCSICSERTEKKDLGSGAFLFSLAKFLELLVYSPSISSLDTSICLHTASSRHSIIRHFSHSGWMMSFETSEVRDVYEVKVPKVRMLRTPIRAGHSGADLAVDEKVRSELRLQITDFWKGIKDHLDELELYLEEREANPGIAHKRLPTTPPDSDTETEGRPRVPRKRSALPPTLPRKSSQPSLAKASKVPALTRSASMQGSSLRRGPSPRRLSPLSTPVPPPPPPPPPVGQVQKNSNLVLTTPAPLVAPPPTALPMTTPPLFPPSAIDRALLKSLRAQLSLNERELYESISRAEPGTLNDIRRHFIMLGRGAVNRIKAWETKHAPEVQGSGMIRGIKSSEPWWWGKDTHVIPGCDIIVREGDLGSIIAFTLSSTDYATELENLRNHRVTSYIESADEGYTSSKLGKSMSSISVVPSRVATPTPQTAPSTPDPDQDNPSLWGEAESYSTVITRKENPRDLSILGFRDVLRPKRTVDSGTSLPSKFSTLGSSGSRTVSGMPPSAWSKPACEVSTESADGKVASSVDEEARKLLTEHYEKALGWDATTSAPSKLASQSTTGVSAPPAYYDLEESSDDDEKRSTPAPPPKDIPLAPVPSSRPSEQGTLTSVFASAVKYVLNPLVDKPLHVHHVGLMAVDPNAAYGPIDERPHIKYDWTTGNRLKFSCTVYFARQFDAMRRRCGVADGFNRSLAESANWLAEGGKSKANFFKTRDDRYIIKSLVNAWNVADLQILIEMAPSYFRYIDSTHSKASVLAKMLGFYTIEVKNLETGATPTRADVLVMENLMFGRNITQTFDLKGIKGRKVKPGGKSGATLFDGEWMEGASRALLLVRPHSKLILQEAVKYDAEFLAKANIMDYSLLLGVDEERSEIACGLVDTIGSYTFAKNLENKAKSNLQSGREVTVVPPAEYQDRFVKAMERYFLACPDKWSKPAPTIPDVYDPAQLPSVL</sequence>
<dbReference type="InterPro" id="IPR027484">
    <property type="entry name" value="PInositol-4-P-5-kinase_N"/>
</dbReference>
<feature type="compositionally biased region" description="Pro residues" evidence="4">
    <location>
        <begin position="1075"/>
        <end position="1087"/>
    </location>
</feature>
<feature type="region of interest" description="Disordered" evidence="4">
    <location>
        <begin position="1404"/>
        <end position="1459"/>
    </location>
</feature>
<feature type="compositionally biased region" description="Polar residues" evidence="4">
    <location>
        <begin position="1333"/>
        <end position="1353"/>
    </location>
</feature>
<dbReference type="GO" id="GO:0005524">
    <property type="term" value="F:ATP binding"/>
    <property type="evidence" value="ECO:0007669"/>
    <property type="project" value="UniProtKB-UniRule"/>
</dbReference>
<feature type="region of interest" description="Disordered" evidence="4">
    <location>
        <begin position="278"/>
        <end position="373"/>
    </location>
</feature>
<reference evidence="6 7" key="1">
    <citation type="submission" date="2014-11" db="EMBL/GenBank/DDBJ databases">
        <authorList>
            <person name="Wibberg Daniel"/>
        </authorList>
    </citation>
    <scope>NUCLEOTIDE SEQUENCE [LARGE SCALE GENOMIC DNA]</scope>
    <source>
        <strain evidence="6">Rhizoctonia solani AG1-IB 7/3/14</strain>
    </source>
</reference>
<feature type="compositionally biased region" description="Pro residues" evidence="4">
    <location>
        <begin position="353"/>
        <end position="364"/>
    </location>
</feature>
<dbReference type="Gene3D" id="3.30.800.10">
    <property type="entry name" value="Phosphatidylinositol Phosphate Kinase II Beta"/>
    <property type="match status" value="1"/>
</dbReference>
<dbReference type="CDD" id="cd17300">
    <property type="entry name" value="PIPKc_PIKfyve"/>
    <property type="match status" value="1"/>
</dbReference>
<evidence type="ECO:0000256" key="4">
    <source>
        <dbReference type="SAM" id="MobiDB-lite"/>
    </source>
</evidence>
<feature type="compositionally biased region" description="Acidic residues" evidence="4">
    <location>
        <begin position="704"/>
        <end position="715"/>
    </location>
</feature>
<dbReference type="EC" id="2.7.1.150" evidence="6"/>
<dbReference type="SUPFAM" id="SSF56104">
    <property type="entry name" value="SAICAR synthase-like"/>
    <property type="match status" value="1"/>
</dbReference>